<dbReference type="Proteomes" id="UP000278327">
    <property type="component" value="Unassembled WGS sequence"/>
</dbReference>
<name>A0A3N0AQN3_9ACTN</name>
<reference evidence="1 2" key="1">
    <citation type="journal article" date="2019" name="Microbiol. Resour. Announc.">
        <title>Draft Genome Sequences of Type Strains of Gordonibacter faecihominis, Paraeggerthella hongkongensis, Parvibacter caecicola,Slackia equolifaciens, Slackia faecicanis, and Slackia isoflavoniconvertens.</title>
        <authorList>
            <person name="Danylec N."/>
            <person name="Stoll D.A."/>
            <person name="Dotsch A."/>
            <person name="Huch M."/>
        </authorList>
    </citation>
    <scope>NUCLEOTIDE SEQUENCE [LARGE SCALE GENOMIC DNA]</scope>
    <source>
        <strain evidence="1 2">DSM 18785</strain>
    </source>
</reference>
<accession>A0A3N0AQN3</accession>
<gene>
    <name evidence="1" type="ORF">DMP10_09705</name>
</gene>
<proteinExistence type="predicted"/>
<dbReference type="RefSeq" id="WP_117285090.1">
    <property type="nucleotide sequence ID" value="NZ_JAMTCE010000017.1"/>
</dbReference>
<organism evidence="1 2">
    <name type="scientific">Adlercreutzia equolifaciens subsp. celatus DSM 18785</name>
    <dbReference type="NCBI Taxonomy" id="1121021"/>
    <lineage>
        <taxon>Bacteria</taxon>
        <taxon>Bacillati</taxon>
        <taxon>Actinomycetota</taxon>
        <taxon>Coriobacteriia</taxon>
        <taxon>Eggerthellales</taxon>
        <taxon>Eggerthellaceae</taxon>
        <taxon>Adlercreutzia</taxon>
    </lineage>
</organism>
<keyword evidence="2" id="KW-1185">Reference proteome</keyword>
<comment type="caution">
    <text evidence="1">The sequence shown here is derived from an EMBL/GenBank/DDBJ whole genome shotgun (WGS) entry which is preliminary data.</text>
</comment>
<dbReference type="EMBL" id="QICA01000017">
    <property type="protein sequence ID" value="RNL37030.1"/>
    <property type="molecule type" value="Genomic_DNA"/>
</dbReference>
<dbReference type="AlphaFoldDB" id="A0A3N0AQN3"/>
<protein>
    <submittedName>
        <fullName evidence="1">Uncharacterized protein</fullName>
    </submittedName>
</protein>
<evidence type="ECO:0000313" key="1">
    <source>
        <dbReference type="EMBL" id="RNL37030.1"/>
    </source>
</evidence>
<evidence type="ECO:0000313" key="2">
    <source>
        <dbReference type="Proteomes" id="UP000278327"/>
    </source>
</evidence>
<sequence length="286" mass="30389">MTATIRPSLILNMDVDERQYSDDLVAEVKRSYSYVAPSVVAPVTPADAEAPVENTIRLVVRMHRPYWDANDAAACEQWGAVMPKWLKNMFYKVSSTVTACNDVRRKSGQEPLPYAWMEVEFGDNLTVAQATVAGSAFPSDALSVVEKARDLACAGVLGEGAVRLSVPSRASWEAQRAAALEAAQTEDDSLADGACESAGEAAEAAESVEPVEAIESVEAVEPADAVDDAAAIEGEPAAAEPETAAPEEASKIVFAPAFEVNRTLWGVEYADGTVHTFDSAEGAFID</sequence>